<protein>
    <submittedName>
        <fullName evidence="1">Uncharacterized protein</fullName>
    </submittedName>
</protein>
<dbReference type="EMBL" id="MU971352">
    <property type="protein sequence ID" value="KAK9238833.1"/>
    <property type="molecule type" value="Genomic_DNA"/>
</dbReference>
<proteinExistence type="predicted"/>
<gene>
    <name evidence="1" type="ORF">V1525DRAFT_400147</name>
</gene>
<reference evidence="2" key="1">
    <citation type="journal article" date="2024" name="Front. Bioeng. Biotechnol.">
        <title>Genome-scale model development and genomic sequencing of the oleaginous clade Lipomyces.</title>
        <authorList>
            <person name="Czajka J.J."/>
            <person name="Han Y."/>
            <person name="Kim J."/>
            <person name="Mondo S.J."/>
            <person name="Hofstad B.A."/>
            <person name="Robles A."/>
            <person name="Haridas S."/>
            <person name="Riley R."/>
            <person name="LaButti K."/>
            <person name="Pangilinan J."/>
            <person name="Andreopoulos W."/>
            <person name="Lipzen A."/>
            <person name="Yan J."/>
            <person name="Wang M."/>
            <person name="Ng V."/>
            <person name="Grigoriev I.V."/>
            <person name="Spatafora J.W."/>
            <person name="Magnuson J.K."/>
            <person name="Baker S.E."/>
            <person name="Pomraning K.R."/>
        </authorList>
    </citation>
    <scope>NUCLEOTIDE SEQUENCE [LARGE SCALE GENOMIC DNA]</scope>
    <source>
        <strain evidence="2">CBS 7786</strain>
    </source>
</reference>
<organism evidence="1 2">
    <name type="scientific">Lipomyces kononenkoae</name>
    <name type="common">Yeast</name>
    <dbReference type="NCBI Taxonomy" id="34357"/>
    <lineage>
        <taxon>Eukaryota</taxon>
        <taxon>Fungi</taxon>
        <taxon>Dikarya</taxon>
        <taxon>Ascomycota</taxon>
        <taxon>Saccharomycotina</taxon>
        <taxon>Lipomycetes</taxon>
        <taxon>Lipomycetales</taxon>
        <taxon>Lipomycetaceae</taxon>
        <taxon>Lipomyces</taxon>
    </lineage>
</organism>
<dbReference type="Proteomes" id="UP001433508">
    <property type="component" value="Unassembled WGS sequence"/>
</dbReference>
<accession>A0ACC3T4I3</accession>
<evidence type="ECO:0000313" key="2">
    <source>
        <dbReference type="Proteomes" id="UP001433508"/>
    </source>
</evidence>
<keyword evidence="2" id="KW-1185">Reference proteome</keyword>
<comment type="caution">
    <text evidence="1">The sequence shown here is derived from an EMBL/GenBank/DDBJ whole genome shotgun (WGS) entry which is preliminary data.</text>
</comment>
<name>A0ACC3T4I3_LIPKO</name>
<sequence>MEDAVQSRPSSQSSFRPHSSTTRSADDSLISAPSNSTQGDIQQAGSATSNSVTVSPAPDVMSSISVDGVYDVAPKLNRLRVRSAGNQSAAERLPETQIRLLERSRVGSLQGYRAFGNDLGHEEGYEYDEVSEEPYNETGPEYGDLQTEHEHHRQIDELDTSTPHARDYNSVSISELNVSLPSVEPSFTGSLVEQLPHASTATSEVAKADELFPSPQISPSPSPPLPDADDIELEATSGQSGADEGLEDLTPEDFEAGFDTSPLLKKSAIQQPPLAGDETPRPSSSVSTTRRGKPIRSQIPDPSETAIASRVKNITVSDSAVKNFALRHSQRSQRSATGTTTTSSSTQNTHTASTSTSSVVPPTTSKMAAPNTVASKLTLKEQSALIDKLQKDNWGYQLKIYILQEELDKRSEDSVRDLRNENVEFKSINVGLNIEIKKLNRKIVDLEARLRTAETERDAEQERDDRVAEVEAENQEEIEGLRVELENYMNLVEDLKIELEDARDKIQELQENEIQYKVQFEQWQRNQRDDIFEEEIATLKRFLEKEQLARDIAQKEVNDLRTELLKVRRSASTMGGTDREASAEMNKLRQDNRDLRRELGTQATLIDAGNLENERLHHELEDIKRSLRRSSPSPTSSRRSLVTETDDYEAVISDLRHKVSEVKFIARERKTQVDILNKENAELQDVIENLQSKVQALTDDKGSLQADVAQLLKEAAAREEEILTWQEDYEVLSTEADAELTRLSDLIKAKDAESVKLQAEMDSSARLITTLEQESEGLKNEIKEYRDKVAGHERITERLSAQLSDTKTDFELQLRASQGDNARERERLNDLRRQAHEAEAASRDLRKQIQELQNDNTRERARHNDLRRKVQESEATSSDLRKQLQEAKIAVAARGEIDMRIQGYEKAMVDLEEHLETLQRENEARADARAEWTQKVAEYDATIAGLERKLSEAQDRNNVLQQLANGTVNSKNAQFQGSTMSSKSSLSGGIEHMLGSSTGSVSTSSDKWMIRLQELEQRLKAEREARIRDRDGARQRLDEALRENDELKVALAKSRSRTTGTFGTLGPLSGAFVRSFAAPMNTESKAQSGSLRRPARLNDADDVDDDLDSH</sequence>
<evidence type="ECO:0000313" key="1">
    <source>
        <dbReference type="EMBL" id="KAK9238833.1"/>
    </source>
</evidence>